<dbReference type="InterPro" id="IPR032675">
    <property type="entry name" value="LRR_dom_sf"/>
</dbReference>
<accession>K5V828</accession>
<name>K5V828_PHACS</name>
<dbReference type="Proteomes" id="UP000008370">
    <property type="component" value="Unassembled WGS sequence"/>
</dbReference>
<dbReference type="KEGG" id="pco:PHACADRAFT_113023"/>
<keyword evidence="2" id="KW-1185">Reference proteome</keyword>
<dbReference type="RefSeq" id="XP_007391514.1">
    <property type="nucleotide sequence ID" value="XM_007391452.1"/>
</dbReference>
<sequence>MGKALLNRDIFLEIVEYLPKSSLAALACTSKVLCDAALDGLWREMDSLDPLYRCLPSGVWMDFREQLVLAGAPVQPNDWLRFISYANRICRLSLNESAQLRLDFLKVIKYHLPRGVAVFQRLKNLRLVRNSADSEFFLGLSILLHPGLQAVDLSATLTDCVVATLSYMQTRCPDIQELSITKAIGVMPMIDYFAQLRILVYDSPQDVVDLHLIFSLAHLPHLRALKITARFAPDPLGTSSSTRKPHDQAFPALEELSLDHATSLQAVSHLLRLITSPTLRLFSLAYGLPDRKPAGGDLRDLSTGLSRHQKLGSLSLRSLQVPDDAVQIKDLGGLTELKCLTDVHLTDILSHKSMSAAGIAVLTHSWSRLCTLHIICKPWHDDRAAAKVSVPNISVLSRLAANCPCLQELRVAIEATRFSQPLDVNTPGERCENPLHLLLCSASALENTPEHAYDVAEYISDTYPRVDLSYEGPQDGARWKKYGAQWGEVKKLVMRMSRTRAMERRRIELEMLKLVEGVSQMSSNSL</sequence>
<evidence type="ECO:0000313" key="1">
    <source>
        <dbReference type="EMBL" id="EKM58926.1"/>
    </source>
</evidence>
<gene>
    <name evidence="1" type="ORF">PHACADRAFT_113023</name>
</gene>
<dbReference type="EMBL" id="JH930469">
    <property type="protein sequence ID" value="EKM58926.1"/>
    <property type="molecule type" value="Genomic_DNA"/>
</dbReference>
<dbReference type="GeneID" id="18907675"/>
<dbReference type="SUPFAM" id="SSF52047">
    <property type="entry name" value="RNI-like"/>
    <property type="match status" value="1"/>
</dbReference>
<dbReference type="AlphaFoldDB" id="K5V828"/>
<protein>
    <recommendedName>
        <fullName evidence="3">F-box domain-containing protein</fullName>
    </recommendedName>
</protein>
<dbReference type="OrthoDB" id="2804406at2759"/>
<dbReference type="InParanoid" id="K5V828"/>
<evidence type="ECO:0000313" key="2">
    <source>
        <dbReference type="Proteomes" id="UP000008370"/>
    </source>
</evidence>
<evidence type="ECO:0008006" key="3">
    <source>
        <dbReference type="Google" id="ProtNLM"/>
    </source>
</evidence>
<reference evidence="1 2" key="1">
    <citation type="journal article" date="2012" name="BMC Genomics">
        <title>Comparative genomics of the white-rot fungi, Phanerochaete carnosa and P. chrysosporium, to elucidate the genetic basis of the distinct wood types they colonize.</title>
        <authorList>
            <person name="Suzuki H."/>
            <person name="MacDonald J."/>
            <person name="Syed K."/>
            <person name="Salamov A."/>
            <person name="Hori C."/>
            <person name="Aerts A."/>
            <person name="Henrissat B."/>
            <person name="Wiebenga A."/>
            <person name="vanKuyk P.A."/>
            <person name="Barry K."/>
            <person name="Lindquist E."/>
            <person name="LaButti K."/>
            <person name="Lapidus A."/>
            <person name="Lucas S."/>
            <person name="Coutinho P."/>
            <person name="Gong Y."/>
            <person name="Samejima M."/>
            <person name="Mahadevan R."/>
            <person name="Abou-Zaid M."/>
            <person name="de Vries R.P."/>
            <person name="Igarashi K."/>
            <person name="Yadav J.S."/>
            <person name="Grigoriev I.V."/>
            <person name="Master E.R."/>
        </authorList>
    </citation>
    <scope>NUCLEOTIDE SEQUENCE [LARGE SCALE GENOMIC DNA]</scope>
    <source>
        <strain evidence="1 2">HHB-10118-sp</strain>
    </source>
</reference>
<dbReference type="InterPro" id="IPR036047">
    <property type="entry name" value="F-box-like_dom_sf"/>
</dbReference>
<dbReference type="Gene3D" id="3.80.10.10">
    <property type="entry name" value="Ribonuclease Inhibitor"/>
    <property type="match status" value="1"/>
</dbReference>
<organism evidence="1 2">
    <name type="scientific">Phanerochaete carnosa (strain HHB-10118-sp)</name>
    <name type="common">White-rot fungus</name>
    <name type="synonym">Peniophora carnosa</name>
    <dbReference type="NCBI Taxonomy" id="650164"/>
    <lineage>
        <taxon>Eukaryota</taxon>
        <taxon>Fungi</taxon>
        <taxon>Dikarya</taxon>
        <taxon>Basidiomycota</taxon>
        <taxon>Agaricomycotina</taxon>
        <taxon>Agaricomycetes</taxon>
        <taxon>Polyporales</taxon>
        <taxon>Phanerochaetaceae</taxon>
        <taxon>Phanerochaete</taxon>
    </lineage>
</organism>
<proteinExistence type="predicted"/>
<dbReference type="HOGENOM" id="CLU_021164_0_2_1"/>
<dbReference type="SUPFAM" id="SSF81383">
    <property type="entry name" value="F-box domain"/>
    <property type="match status" value="1"/>
</dbReference>